<name>A0AA88IDC0_ARTSF</name>
<dbReference type="GO" id="GO:0031032">
    <property type="term" value="P:actomyosin structure organization"/>
    <property type="evidence" value="ECO:0007669"/>
    <property type="project" value="TreeGrafter"/>
</dbReference>
<dbReference type="PANTHER" id="PTHR23280:SF21">
    <property type="entry name" value="PROTEIN 4.1 HOMOLOG"/>
    <property type="match status" value="1"/>
</dbReference>
<dbReference type="PROSITE" id="PS50057">
    <property type="entry name" value="FERM_3"/>
    <property type="match status" value="1"/>
</dbReference>
<gene>
    <name evidence="2" type="ORF">QYM36_006123</name>
</gene>
<dbReference type="GO" id="GO:0005886">
    <property type="term" value="C:plasma membrane"/>
    <property type="evidence" value="ECO:0007669"/>
    <property type="project" value="TreeGrafter"/>
</dbReference>
<dbReference type="SUPFAM" id="SSF47031">
    <property type="entry name" value="Second domain of FERM"/>
    <property type="match status" value="1"/>
</dbReference>
<evidence type="ECO:0000259" key="1">
    <source>
        <dbReference type="PROSITE" id="PS50057"/>
    </source>
</evidence>
<dbReference type="InterPro" id="IPR018979">
    <property type="entry name" value="FERM_N"/>
</dbReference>
<dbReference type="InterPro" id="IPR029071">
    <property type="entry name" value="Ubiquitin-like_domsf"/>
</dbReference>
<dbReference type="Gene3D" id="3.10.20.90">
    <property type="entry name" value="Phosphatidylinositol 3-kinase Catalytic Subunit, Chain A, domain 1"/>
    <property type="match status" value="1"/>
</dbReference>
<dbReference type="AlphaFoldDB" id="A0AA88IDC0"/>
<dbReference type="PROSITE" id="PS00660">
    <property type="entry name" value="FERM_1"/>
    <property type="match status" value="1"/>
</dbReference>
<evidence type="ECO:0000313" key="2">
    <source>
        <dbReference type="EMBL" id="KAK2718997.1"/>
    </source>
</evidence>
<keyword evidence="3" id="KW-1185">Reference proteome</keyword>
<dbReference type="InterPro" id="IPR000299">
    <property type="entry name" value="FERM_domain"/>
</dbReference>
<sequence>MRNAKGQELFDGVCDSVDLLERDYFGLVYLDEDGFRQWLVLDKRIAKQLKGQPLEFAFEVKFYPLDPSQLQEDVTRYQLCLQIRNDILSGK</sequence>
<accession>A0AA88IDC0</accession>
<comment type="caution">
    <text evidence="2">The sequence shown here is derived from an EMBL/GenBank/DDBJ whole genome shotgun (WGS) entry which is preliminary data.</text>
</comment>
<feature type="domain" description="FERM" evidence="1">
    <location>
        <begin position="1"/>
        <end position="91"/>
    </location>
</feature>
<dbReference type="EMBL" id="JAVRJZ010000009">
    <property type="protein sequence ID" value="KAK2718997.1"/>
    <property type="molecule type" value="Genomic_DNA"/>
</dbReference>
<dbReference type="InterPro" id="IPR019747">
    <property type="entry name" value="FERM_CS"/>
</dbReference>
<reference evidence="2" key="1">
    <citation type="submission" date="2023-07" db="EMBL/GenBank/DDBJ databases">
        <title>Chromosome-level genome assembly of Artemia franciscana.</title>
        <authorList>
            <person name="Jo E."/>
        </authorList>
    </citation>
    <scope>NUCLEOTIDE SEQUENCE</scope>
    <source>
        <tissue evidence="2">Whole body</tissue>
    </source>
</reference>
<organism evidence="2 3">
    <name type="scientific">Artemia franciscana</name>
    <name type="common">Brine shrimp</name>
    <name type="synonym">Artemia sanfranciscana</name>
    <dbReference type="NCBI Taxonomy" id="6661"/>
    <lineage>
        <taxon>Eukaryota</taxon>
        <taxon>Metazoa</taxon>
        <taxon>Ecdysozoa</taxon>
        <taxon>Arthropoda</taxon>
        <taxon>Crustacea</taxon>
        <taxon>Branchiopoda</taxon>
        <taxon>Anostraca</taxon>
        <taxon>Artemiidae</taxon>
        <taxon>Artemia</taxon>
    </lineage>
</organism>
<proteinExistence type="predicted"/>
<dbReference type="InterPro" id="IPR035963">
    <property type="entry name" value="FERM_2"/>
</dbReference>
<dbReference type="GO" id="GO:0005856">
    <property type="term" value="C:cytoskeleton"/>
    <property type="evidence" value="ECO:0007669"/>
    <property type="project" value="TreeGrafter"/>
</dbReference>
<protein>
    <recommendedName>
        <fullName evidence="1">FERM domain-containing protein</fullName>
    </recommendedName>
</protein>
<dbReference type="SUPFAM" id="SSF54236">
    <property type="entry name" value="Ubiquitin-like"/>
    <property type="match status" value="1"/>
</dbReference>
<dbReference type="PANTHER" id="PTHR23280">
    <property type="entry name" value="4.1 G PROTEIN"/>
    <property type="match status" value="1"/>
</dbReference>
<dbReference type="Proteomes" id="UP001187531">
    <property type="component" value="Unassembled WGS sequence"/>
</dbReference>
<dbReference type="Gene3D" id="1.20.80.60">
    <property type="match status" value="1"/>
</dbReference>
<evidence type="ECO:0000313" key="3">
    <source>
        <dbReference type="Proteomes" id="UP001187531"/>
    </source>
</evidence>
<dbReference type="Pfam" id="PF09379">
    <property type="entry name" value="FERM_N"/>
    <property type="match status" value="1"/>
</dbReference>